<protein>
    <submittedName>
        <fullName evidence="8">MFS general substrate transporter</fullName>
    </submittedName>
</protein>
<dbReference type="AlphaFoldDB" id="A0A2H3IXT6"/>
<dbReference type="InterPro" id="IPR036259">
    <property type="entry name" value="MFS_trans_sf"/>
</dbReference>
<feature type="compositionally biased region" description="Basic and acidic residues" evidence="5">
    <location>
        <begin position="11"/>
        <end position="22"/>
    </location>
</feature>
<dbReference type="GO" id="GO:0022857">
    <property type="term" value="F:transmembrane transporter activity"/>
    <property type="evidence" value="ECO:0007669"/>
    <property type="project" value="InterPro"/>
</dbReference>
<dbReference type="STRING" id="742152.A0A2H3IXT6"/>
<evidence type="ECO:0000256" key="1">
    <source>
        <dbReference type="ARBA" id="ARBA00004141"/>
    </source>
</evidence>
<dbReference type="InterPro" id="IPR020846">
    <property type="entry name" value="MFS_dom"/>
</dbReference>
<dbReference type="PANTHER" id="PTHR23501">
    <property type="entry name" value="MAJOR FACILITATOR SUPERFAMILY"/>
    <property type="match status" value="1"/>
</dbReference>
<dbReference type="Proteomes" id="UP000218811">
    <property type="component" value="Unassembled WGS sequence"/>
</dbReference>
<evidence type="ECO:0000313" key="8">
    <source>
        <dbReference type="EMBL" id="PCH34792.1"/>
    </source>
</evidence>
<gene>
    <name evidence="8" type="ORF">WOLCODRAFT_106568</name>
</gene>
<dbReference type="EMBL" id="KB467832">
    <property type="protein sequence ID" value="PCH34792.1"/>
    <property type="molecule type" value="Genomic_DNA"/>
</dbReference>
<keyword evidence="9" id="KW-1185">Reference proteome</keyword>
<feature type="region of interest" description="Disordered" evidence="5">
    <location>
        <begin position="9"/>
        <end position="29"/>
    </location>
</feature>
<evidence type="ECO:0000313" key="9">
    <source>
        <dbReference type="Proteomes" id="UP000218811"/>
    </source>
</evidence>
<evidence type="ECO:0000256" key="2">
    <source>
        <dbReference type="ARBA" id="ARBA00022692"/>
    </source>
</evidence>
<reference evidence="8 9" key="1">
    <citation type="journal article" date="2012" name="Science">
        <title>The Paleozoic origin of enzymatic lignin decomposition reconstructed from 31 fungal genomes.</title>
        <authorList>
            <person name="Floudas D."/>
            <person name="Binder M."/>
            <person name="Riley R."/>
            <person name="Barry K."/>
            <person name="Blanchette R.A."/>
            <person name="Henrissat B."/>
            <person name="Martinez A.T."/>
            <person name="Otillar R."/>
            <person name="Spatafora J.W."/>
            <person name="Yadav J.S."/>
            <person name="Aerts A."/>
            <person name="Benoit I."/>
            <person name="Boyd A."/>
            <person name="Carlson A."/>
            <person name="Copeland A."/>
            <person name="Coutinho P.M."/>
            <person name="de Vries R.P."/>
            <person name="Ferreira P."/>
            <person name="Findley K."/>
            <person name="Foster B."/>
            <person name="Gaskell J."/>
            <person name="Glotzer D."/>
            <person name="Gorecki P."/>
            <person name="Heitman J."/>
            <person name="Hesse C."/>
            <person name="Hori C."/>
            <person name="Igarashi K."/>
            <person name="Jurgens J.A."/>
            <person name="Kallen N."/>
            <person name="Kersten P."/>
            <person name="Kohler A."/>
            <person name="Kuees U."/>
            <person name="Kumar T.K.A."/>
            <person name="Kuo A."/>
            <person name="LaButti K."/>
            <person name="Larrondo L.F."/>
            <person name="Lindquist E."/>
            <person name="Ling A."/>
            <person name="Lombard V."/>
            <person name="Lucas S."/>
            <person name="Lundell T."/>
            <person name="Martin R."/>
            <person name="McLaughlin D.J."/>
            <person name="Morgenstern I."/>
            <person name="Morin E."/>
            <person name="Murat C."/>
            <person name="Nagy L.G."/>
            <person name="Nolan M."/>
            <person name="Ohm R.A."/>
            <person name="Patyshakuliyeva A."/>
            <person name="Rokas A."/>
            <person name="Ruiz-Duenas F.J."/>
            <person name="Sabat G."/>
            <person name="Salamov A."/>
            <person name="Samejima M."/>
            <person name="Schmutz J."/>
            <person name="Slot J.C."/>
            <person name="St John F."/>
            <person name="Stenlid J."/>
            <person name="Sun H."/>
            <person name="Sun S."/>
            <person name="Syed K."/>
            <person name="Tsang A."/>
            <person name="Wiebenga A."/>
            <person name="Young D."/>
            <person name="Pisabarro A."/>
            <person name="Eastwood D.C."/>
            <person name="Martin F."/>
            <person name="Cullen D."/>
            <person name="Grigoriev I.V."/>
            <person name="Hibbett D.S."/>
        </authorList>
    </citation>
    <scope>NUCLEOTIDE SEQUENCE [LARGE SCALE GENOMIC DNA]</scope>
    <source>
        <strain evidence="8 9">MD-104</strain>
    </source>
</reference>
<dbReference type="Pfam" id="PF07690">
    <property type="entry name" value="MFS_1"/>
    <property type="match status" value="1"/>
</dbReference>
<keyword evidence="2 6" id="KW-0812">Transmembrane</keyword>
<evidence type="ECO:0000256" key="4">
    <source>
        <dbReference type="ARBA" id="ARBA00023136"/>
    </source>
</evidence>
<evidence type="ECO:0000256" key="3">
    <source>
        <dbReference type="ARBA" id="ARBA00022989"/>
    </source>
</evidence>
<dbReference type="PROSITE" id="PS50850">
    <property type="entry name" value="MFS"/>
    <property type="match status" value="1"/>
</dbReference>
<sequence>MLIYWFRKRSSKGERKDSKPDSTDAGGASPSRRWTILLSISLLIPVFFETLDYTVVATAQVHIASAFNRLDLQSWIGTAYLLTSTVFLPLFASIADIWGRHSALQVALLLFMTGSAISTGSQNMVTMLAGRGVAGIGAAGQMTVSIVD</sequence>
<dbReference type="OrthoDB" id="2799400at2759"/>
<dbReference type="InterPro" id="IPR011701">
    <property type="entry name" value="MFS"/>
</dbReference>
<dbReference type="Gene3D" id="1.20.1250.20">
    <property type="entry name" value="MFS general substrate transporter like domains"/>
    <property type="match status" value="1"/>
</dbReference>
<organism evidence="8 9">
    <name type="scientific">Wolfiporia cocos (strain MD-104)</name>
    <name type="common">Brown rot fungus</name>
    <dbReference type="NCBI Taxonomy" id="742152"/>
    <lineage>
        <taxon>Eukaryota</taxon>
        <taxon>Fungi</taxon>
        <taxon>Dikarya</taxon>
        <taxon>Basidiomycota</taxon>
        <taxon>Agaricomycotina</taxon>
        <taxon>Agaricomycetes</taxon>
        <taxon>Polyporales</taxon>
        <taxon>Phaeolaceae</taxon>
        <taxon>Wolfiporia</taxon>
    </lineage>
</organism>
<keyword evidence="4 6" id="KW-0472">Membrane</keyword>
<dbReference type="GO" id="GO:0005886">
    <property type="term" value="C:plasma membrane"/>
    <property type="evidence" value="ECO:0007669"/>
    <property type="project" value="TreeGrafter"/>
</dbReference>
<accession>A0A2H3IXT6</accession>
<proteinExistence type="predicted"/>
<dbReference type="PANTHER" id="PTHR23501:SF39">
    <property type="entry name" value="MULTIDRUG TRANSPORTER, PUTATIVE (AFU_ORTHOLOGUE AFUA_1G05010)-RELATED"/>
    <property type="match status" value="1"/>
</dbReference>
<feature type="transmembrane region" description="Helical" evidence="6">
    <location>
        <begin position="75"/>
        <end position="95"/>
    </location>
</feature>
<feature type="domain" description="Major facilitator superfamily (MFS) profile" evidence="7">
    <location>
        <begin position="38"/>
        <end position="148"/>
    </location>
</feature>
<name>A0A2H3IXT6_WOLCO</name>
<keyword evidence="3 6" id="KW-1133">Transmembrane helix</keyword>
<dbReference type="OMA" id="IAKENCK"/>
<evidence type="ECO:0000259" key="7">
    <source>
        <dbReference type="PROSITE" id="PS50850"/>
    </source>
</evidence>
<evidence type="ECO:0000256" key="6">
    <source>
        <dbReference type="SAM" id="Phobius"/>
    </source>
</evidence>
<feature type="transmembrane region" description="Helical" evidence="6">
    <location>
        <begin position="34"/>
        <end position="55"/>
    </location>
</feature>
<dbReference type="SUPFAM" id="SSF103473">
    <property type="entry name" value="MFS general substrate transporter"/>
    <property type="match status" value="1"/>
</dbReference>
<feature type="transmembrane region" description="Helical" evidence="6">
    <location>
        <begin position="102"/>
        <end position="121"/>
    </location>
</feature>
<comment type="subcellular location">
    <subcellularLocation>
        <location evidence="1">Membrane</location>
        <topology evidence="1">Multi-pass membrane protein</topology>
    </subcellularLocation>
</comment>
<evidence type="ECO:0000256" key="5">
    <source>
        <dbReference type="SAM" id="MobiDB-lite"/>
    </source>
</evidence>